<name>A0A9N9BC81_9GLOM</name>
<dbReference type="Gene3D" id="3.40.50.1820">
    <property type="entry name" value="alpha/beta hydrolase"/>
    <property type="match status" value="1"/>
</dbReference>
<evidence type="ECO:0000313" key="2">
    <source>
        <dbReference type="EMBL" id="CAG8562871.1"/>
    </source>
</evidence>
<evidence type="ECO:0000259" key="1">
    <source>
        <dbReference type="Pfam" id="PF00561"/>
    </source>
</evidence>
<dbReference type="Pfam" id="PF00561">
    <property type="entry name" value="Abhydrolase_1"/>
    <property type="match status" value="1"/>
</dbReference>
<dbReference type="OrthoDB" id="408373at2759"/>
<reference evidence="2" key="1">
    <citation type="submission" date="2021-06" db="EMBL/GenBank/DDBJ databases">
        <authorList>
            <person name="Kallberg Y."/>
            <person name="Tangrot J."/>
            <person name="Rosling A."/>
        </authorList>
    </citation>
    <scope>NUCLEOTIDE SEQUENCE</scope>
    <source>
        <strain evidence="2">FL130A</strain>
    </source>
</reference>
<comment type="caution">
    <text evidence="2">The sequence shown here is derived from an EMBL/GenBank/DDBJ whole genome shotgun (WGS) entry which is preliminary data.</text>
</comment>
<dbReference type="EMBL" id="CAJVPS010002224">
    <property type="protein sequence ID" value="CAG8562871.1"/>
    <property type="molecule type" value="Genomic_DNA"/>
</dbReference>
<gene>
    <name evidence="2" type="ORF">ALEPTO_LOCUS6434</name>
</gene>
<sequence length="165" mass="18582">MRLFCCSLATITTTAIPNSVNERTTIYPSTIRYTIRVQLMGFETSRLILNPVFKNKFLYKDFHLVRFDSRGVLDSGKPTDLNQYTLDHHAQDLKAVVDAITNANPGKKITLVGWNALFRNFGEDKVNGFVTIGAKLERIASDSASLAFHPTNNGLSRNNRVKIYQ</sequence>
<evidence type="ECO:0000313" key="3">
    <source>
        <dbReference type="Proteomes" id="UP000789508"/>
    </source>
</evidence>
<feature type="domain" description="AB hydrolase-1" evidence="1">
    <location>
        <begin position="58"/>
        <end position="114"/>
    </location>
</feature>
<dbReference type="InterPro" id="IPR029058">
    <property type="entry name" value="AB_hydrolase_fold"/>
</dbReference>
<dbReference type="InterPro" id="IPR000073">
    <property type="entry name" value="AB_hydrolase_1"/>
</dbReference>
<accession>A0A9N9BC81</accession>
<keyword evidence="3" id="KW-1185">Reference proteome</keyword>
<protein>
    <submittedName>
        <fullName evidence="2">12842_t:CDS:1</fullName>
    </submittedName>
</protein>
<dbReference type="Proteomes" id="UP000789508">
    <property type="component" value="Unassembled WGS sequence"/>
</dbReference>
<proteinExistence type="predicted"/>
<organism evidence="2 3">
    <name type="scientific">Ambispora leptoticha</name>
    <dbReference type="NCBI Taxonomy" id="144679"/>
    <lineage>
        <taxon>Eukaryota</taxon>
        <taxon>Fungi</taxon>
        <taxon>Fungi incertae sedis</taxon>
        <taxon>Mucoromycota</taxon>
        <taxon>Glomeromycotina</taxon>
        <taxon>Glomeromycetes</taxon>
        <taxon>Archaeosporales</taxon>
        <taxon>Ambisporaceae</taxon>
        <taxon>Ambispora</taxon>
    </lineage>
</organism>
<dbReference type="SUPFAM" id="SSF53474">
    <property type="entry name" value="alpha/beta-Hydrolases"/>
    <property type="match status" value="1"/>
</dbReference>
<dbReference type="AlphaFoldDB" id="A0A9N9BC81"/>